<sequence length="171" mass="19770">MSQLIFTSEKDEIDFRVHLAGYIRMKKKRRYRRKAGYLLVRECKSLRNCLQVEAKITKGYKLPEITVIHTVGPNCSGQEIQKSDKDMLRKCYQNCLKLCDVINLSSIAFCLISCGEFGYDVYVGTQISLEESTNYLRDKPDSSIKDIIFTAFDPNDANIFDRVFEGKKRNN</sequence>
<dbReference type="SUPFAM" id="SSF52949">
    <property type="entry name" value="Macro domain-like"/>
    <property type="match status" value="1"/>
</dbReference>
<dbReference type="EMBL" id="SNRW01003957">
    <property type="protein sequence ID" value="KAA6388500.1"/>
    <property type="molecule type" value="Genomic_DNA"/>
</dbReference>
<dbReference type="PANTHER" id="PTHR11106">
    <property type="entry name" value="GANGLIOSIDE INDUCED DIFFERENTIATION ASSOCIATED PROTEIN 2-RELATED"/>
    <property type="match status" value="1"/>
</dbReference>
<evidence type="ECO:0000313" key="2">
    <source>
        <dbReference type="EMBL" id="KAA6388500.1"/>
    </source>
</evidence>
<reference evidence="2 3" key="1">
    <citation type="submission" date="2019-03" db="EMBL/GenBank/DDBJ databases">
        <title>Single cell metagenomics reveals metabolic interactions within the superorganism composed of flagellate Streblomastix strix and complex community of Bacteroidetes bacteria on its surface.</title>
        <authorList>
            <person name="Treitli S.C."/>
            <person name="Kolisko M."/>
            <person name="Husnik F."/>
            <person name="Keeling P."/>
            <person name="Hampl V."/>
        </authorList>
    </citation>
    <scope>NUCLEOTIDE SEQUENCE [LARGE SCALE GENOMIC DNA]</scope>
    <source>
        <strain evidence="2">ST1C</strain>
    </source>
</reference>
<dbReference type="InterPro" id="IPR043472">
    <property type="entry name" value="Macro_dom-like"/>
</dbReference>
<dbReference type="InterPro" id="IPR002589">
    <property type="entry name" value="Macro_dom"/>
</dbReference>
<dbReference type="Gene3D" id="3.40.220.10">
    <property type="entry name" value="Leucine Aminopeptidase, subunit E, domain 1"/>
    <property type="match status" value="1"/>
</dbReference>
<organism evidence="2 3">
    <name type="scientific">Streblomastix strix</name>
    <dbReference type="NCBI Taxonomy" id="222440"/>
    <lineage>
        <taxon>Eukaryota</taxon>
        <taxon>Metamonada</taxon>
        <taxon>Preaxostyla</taxon>
        <taxon>Oxymonadida</taxon>
        <taxon>Streblomastigidae</taxon>
        <taxon>Streblomastix</taxon>
    </lineage>
</organism>
<dbReference type="AlphaFoldDB" id="A0A5J4W1H6"/>
<dbReference type="PANTHER" id="PTHR11106:SF27">
    <property type="entry name" value="MACRO DOMAIN-CONTAINING PROTEIN"/>
    <property type="match status" value="1"/>
</dbReference>
<evidence type="ECO:0000313" key="3">
    <source>
        <dbReference type="Proteomes" id="UP000324800"/>
    </source>
</evidence>
<dbReference type="SMART" id="SM00506">
    <property type="entry name" value="A1pp"/>
    <property type="match status" value="1"/>
</dbReference>
<dbReference type="OrthoDB" id="6077599at2759"/>
<feature type="domain" description="Macro" evidence="1">
    <location>
        <begin position="1"/>
        <end position="168"/>
    </location>
</feature>
<dbReference type="Pfam" id="PF01661">
    <property type="entry name" value="Macro"/>
    <property type="match status" value="1"/>
</dbReference>
<evidence type="ECO:0000259" key="1">
    <source>
        <dbReference type="PROSITE" id="PS51154"/>
    </source>
</evidence>
<gene>
    <name evidence="2" type="ORF">EZS28_015973</name>
</gene>
<accession>A0A5J4W1H6</accession>
<name>A0A5J4W1H6_9EUKA</name>
<dbReference type="Proteomes" id="UP000324800">
    <property type="component" value="Unassembled WGS sequence"/>
</dbReference>
<dbReference type="PROSITE" id="PS51154">
    <property type="entry name" value="MACRO"/>
    <property type="match status" value="1"/>
</dbReference>
<protein>
    <submittedName>
        <fullName evidence="2">Putative O-acetyl-ADP-ribose deacetylase</fullName>
    </submittedName>
</protein>
<proteinExistence type="predicted"/>
<comment type="caution">
    <text evidence="2">The sequence shown here is derived from an EMBL/GenBank/DDBJ whole genome shotgun (WGS) entry which is preliminary data.</text>
</comment>